<sequence>MDTLSNNLNFSLEFNHIFKDGKQERIPITHFVKEVQDWDDNIHSYTLILENINLELFFSSEVEDAQCRMDGFDILYDESIKYDEKNIPYISPGLITLFKHNSETEYYPYIPGIYCLNVTIQGEKFYSFIKVVSSRLTDDQLKYMRIEVEDQLKGLALDVVRKQSVFHGLDELNLDMSLFQQFKTLNHYFGDISTIIADLTKRVRSSLKKEYKLQLVDKPSHVDSVSIQHRLKHPESINYLKTRKNMVDYDLPENRLLKQIINSWISLLVDFIKQVDYNLEKFNGENEFFSSYTSIGRRKDLLLEINAYRKRAVQMKAALNQLRVRPWFQEISDTIAFVVPHKMYIDVRYSKIFKINQHLFSNEVNLSLHSGWSFQWKRTDQLYEIWSFLKVLDIFKNQQYSFSNVPQWMIDGNDKGLEDLLVIPTIPKGASFELQKEDLKLKIVYDGEIPKEPSHTNQQTNPIYTTSDHNNPDIRIDVSIQEVFIGSIIMDSKYRKKQVLMDSKYQLTSYADHIRSPYIYNKKRWERIRPVHRVLVLYPDKWGNTGIEYLDDKSISLIPLTPDMDFLEFGEMLKGLVEELVFDAQDAGIHVIER</sequence>
<dbReference type="InterPro" id="IPR007505">
    <property type="entry name" value="PDDEXK_7"/>
</dbReference>
<gene>
    <name evidence="2" type="ORF">HNQ94_000028</name>
</gene>
<name>A0A841PRR4_9BACI</name>
<evidence type="ECO:0000313" key="3">
    <source>
        <dbReference type="Proteomes" id="UP000581688"/>
    </source>
</evidence>
<feature type="domain" description="DUF2357" evidence="1">
    <location>
        <begin position="117"/>
        <end position="332"/>
    </location>
</feature>
<dbReference type="Proteomes" id="UP000581688">
    <property type="component" value="Unassembled WGS sequence"/>
</dbReference>
<evidence type="ECO:0000313" key="2">
    <source>
        <dbReference type="EMBL" id="MBB6451607.1"/>
    </source>
</evidence>
<dbReference type="EMBL" id="JACHGH010000001">
    <property type="protein sequence ID" value="MBB6451607.1"/>
    <property type="molecule type" value="Genomic_DNA"/>
</dbReference>
<protein>
    <recommendedName>
        <fullName evidence="1">DUF2357 domain-containing protein</fullName>
    </recommendedName>
</protein>
<dbReference type="Pfam" id="PF09823">
    <property type="entry name" value="DUF2357"/>
    <property type="match status" value="1"/>
</dbReference>
<organism evidence="2 3">
    <name type="scientific">Salirhabdus euzebyi</name>
    <dbReference type="NCBI Taxonomy" id="394506"/>
    <lineage>
        <taxon>Bacteria</taxon>
        <taxon>Bacillati</taxon>
        <taxon>Bacillota</taxon>
        <taxon>Bacilli</taxon>
        <taxon>Bacillales</taxon>
        <taxon>Bacillaceae</taxon>
        <taxon>Salirhabdus</taxon>
    </lineage>
</organism>
<proteinExistence type="predicted"/>
<comment type="caution">
    <text evidence="2">The sequence shown here is derived from an EMBL/GenBank/DDBJ whole genome shotgun (WGS) entry which is preliminary data.</text>
</comment>
<dbReference type="AlphaFoldDB" id="A0A841PRR4"/>
<dbReference type="Pfam" id="PF04411">
    <property type="entry name" value="PDDEXK_7"/>
    <property type="match status" value="1"/>
</dbReference>
<accession>A0A841PRR4</accession>
<dbReference type="InterPro" id="IPR018633">
    <property type="entry name" value="DUF2357"/>
</dbReference>
<dbReference type="RefSeq" id="WP_174496241.1">
    <property type="nucleotide sequence ID" value="NZ_CADDWK010000007.1"/>
</dbReference>
<reference evidence="2 3" key="1">
    <citation type="submission" date="2020-08" db="EMBL/GenBank/DDBJ databases">
        <title>Genomic Encyclopedia of Type Strains, Phase IV (KMG-IV): sequencing the most valuable type-strain genomes for metagenomic binning, comparative biology and taxonomic classification.</title>
        <authorList>
            <person name="Goeker M."/>
        </authorList>
    </citation>
    <scope>NUCLEOTIDE SEQUENCE [LARGE SCALE GENOMIC DNA]</scope>
    <source>
        <strain evidence="2 3">DSM 19612</strain>
    </source>
</reference>
<keyword evidence="3" id="KW-1185">Reference proteome</keyword>
<evidence type="ECO:0000259" key="1">
    <source>
        <dbReference type="Pfam" id="PF09823"/>
    </source>
</evidence>